<proteinExistence type="predicted"/>
<keyword evidence="1" id="KW-0472">Membrane</keyword>
<evidence type="ECO:0000256" key="1">
    <source>
        <dbReference type="SAM" id="Phobius"/>
    </source>
</evidence>
<keyword evidence="1" id="KW-0812">Transmembrane</keyword>
<feature type="transmembrane region" description="Helical" evidence="1">
    <location>
        <begin position="53"/>
        <end position="74"/>
    </location>
</feature>
<evidence type="ECO:0000313" key="4">
    <source>
        <dbReference type="Proteomes" id="UP000618952"/>
    </source>
</evidence>
<feature type="transmembrane region" description="Helical" evidence="1">
    <location>
        <begin position="27"/>
        <end position="47"/>
    </location>
</feature>
<keyword evidence="1" id="KW-1133">Transmembrane helix</keyword>
<name>A0ABR7QKC4_9FLAO</name>
<gene>
    <name evidence="3" type="ORF">H4O18_06475</name>
</gene>
<evidence type="ECO:0000313" key="3">
    <source>
        <dbReference type="EMBL" id="MBC8767633.1"/>
    </source>
</evidence>
<dbReference type="InterPro" id="IPR009589">
    <property type="entry name" value="PH_YyaB-like"/>
</dbReference>
<accession>A0ABR7QKC4</accession>
<reference evidence="3 4" key="1">
    <citation type="submission" date="2020-08" db="EMBL/GenBank/DDBJ databases">
        <title>Arenibacter gaetbuli sp. nov., isolated from a sand dune.</title>
        <authorList>
            <person name="Park S."/>
            <person name="Yoon J.-H."/>
        </authorList>
    </citation>
    <scope>NUCLEOTIDE SEQUENCE [LARGE SCALE GENOMIC DNA]</scope>
    <source>
        <strain evidence="3 4">BSSL-BM3</strain>
    </source>
</reference>
<protein>
    <submittedName>
        <fullName evidence="3">PH domain-containing protein</fullName>
    </submittedName>
</protein>
<dbReference type="Pfam" id="PF06713">
    <property type="entry name" value="bPH_4"/>
    <property type="match status" value="1"/>
</dbReference>
<evidence type="ECO:0000259" key="2">
    <source>
        <dbReference type="Pfam" id="PF06713"/>
    </source>
</evidence>
<dbReference type="Proteomes" id="UP000618952">
    <property type="component" value="Unassembled WGS sequence"/>
</dbReference>
<organism evidence="3 4">
    <name type="scientific">Arenibacter arenosicollis</name>
    <dbReference type="NCBI Taxonomy" id="2762274"/>
    <lineage>
        <taxon>Bacteria</taxon>
        <taxon>Pseudomonadati</taxon>
        <taxon>Bacteroidota</taxon>
        <taxon>Flavobacteriia</taxon>
        <taxon>Flavobacteriales</taxon>
        <taxon>Flavobacteriaceae</taxon>
        <taxon>Arenibacter</taxon>
    </lineage>
</organism>
<dbReference type="EMBL" id="JACLHY010000004">
    <property type="protein sequence ID" value="MBC8767633.1"/>
    <property type="molecule type" value="Genomic_DNA"/>
</dbReference>
<comment type="caution">
    <text evidence="3">The sequence shown here is derived from an EMBL/GenBank/DDBJ whole genome shotgun (WGS) entry which is preliminary data.</text>
</comment>
<feature type="domain" description="Uncharacterized protein YyaB-like PH" evidence="2">
    <location>
        <begin position="72"/>
        <end position="146"/>
    </location>
</feature>
<keyword evidence="4" id="KW-1185">Reference proteome</keyword>
<sequence>MTTVLFYMSDVDVAIAQLFMVRYKSKIGWILVSVMVLMLVSPIYLMMEYPVGVGPIILLLTFLFIIYIFLFTYYEVDDSVLRVKSGFLINRSIQINTITKIEATNNPISAPATSLDRLEIFYNTYESIIISPKEKRGFIAHLKQLNPDIKDKTGL</sequence>